<accession>A0A6J4KUN4</accession>
<reference evidence="1" key="1">
    <citation type="submission" date="2020-02" db="EMBL/GenBank/DDBJ databases">
        <authorList>
            <person name="Meier V. D."/>
        </authorList>
    </citation>
    <scope>NUCLEOTIDE SEQUENCE</scope>
    <source>
        <strain evidence="1">AVDCRST_MAG94</strain>
    </source>
</reference>
<dbReference type="EMBL" id="CADCTY010000337">
    <property type="protein sequence ID" value="CAA9311974.1"/>
    <property type="molecule type" value="Genomic_DNA"/>
</dbReference>
<sequence length="63" mass="7121">MISQDTLLPPQVITLYWHKFSSMQQEWWCSLKPQSLRKIPAIPAQAPTVAPEPTADRELAGAF</sequence>
<gene>
    <name evidence="1" type="ORF">AVDCRST_MAG94-1016</name>
</gene>
<name>A0A6J4KUN4_9CYAN</name>
<protein>
    <submittedName>
        <fullName evidence="1">Uncharacterized protein</fullName>
    </submittedName>
</protein>
<dbReference type="AlphaFoldDB" id="A0A6J4KUN4"/>
<evidence type="ECO:0000313" key="1">
    <source>
        <dbReference type="EMBL" id="CAA9311974.1"/>
    </source>
</evidence>
<organism evidence="1">
    <name type="scientific">uncultured Leptolyngbya sp</name>
    <dbReference type="NCBI Taxonomy" id="332963"/>
    <lineage>
        <taxon>Bacteria</taxon>
        <taxon>Bacillati</taxon>
        <taxon>Cyanobacteriota</taxon>
        <taxon>Cyanophyceae</taxon>
        <taxon>Leptolyngbyales</taxon>
        <taxon>Leptolyngbyaceae</taxon>
        <taxon>Leptolyngbya group</taxon>
        <taxon>Leptolyngbya</taxon>
        <taxon>environmental samples</taxon>
    </lineage>
</organism>
<proteinExistence type="predicted"/>